<name>A0AAN5CQX6_9BILA</name>
<dbReference type="InterPro" id="IPR036640">
    <property type="entry name" value="ABC1_TM_sf"/>
</dbReference>
<evidence type="ECO:0000256" key="3">
    <source>
        <dbReference type="ARBA" id="ARBA00022989"/>
    </source>
</evidence>
<evidence type="ECO:0000259" key="6">
    <source>
        <dbReference type="PROSITE" id="PS50929"/>
    </source>
</evidence>
<evidence type="ECO:0000313" key="7">
    <source>
        <dbReference type="EMBL" id="GMR48950.1"/>
    </source>
</evidence>
<evidence type="ECO:0000256" key="1">
    <source>
        <dbReference type="ARBA" id="ARBA00004141"/>
    </source>
</evidence>
<keyword evidence="2 5" id="KW-0812">Transmembrane</keyword>
<evidence type="ECO:0000256" key="5">
    <source>
        <dbReference type="SAM" id="Phobius"/>
    </source>
</evidence>
<evidence type="ECO:0000256" key="4">
    <source>
        <dbReference type="ARBA" id="ARBA00023136"/>
    </source>
</evidence>
<sequence length="205" mass="23012">STMRDLRVDCFKSLLQRPMAYFDRANTSAAASSVLLAQQPPIAIAIVHNAMSYIIENVFSASILAVGTFVVCVPNGIVGLVYIVIFFTSFLLVEHYSNKAYNEVVEIDKSGELAMEIFDNVATIQQLAVESHFQHRFDEIQMRRRTPLAKKIRCFSLVHAISSSERMFLDFMAMSVGVYFVYTGFIDVKQLYATQDIIQASSAAR</sequence>
<feature type="non-terminal residue" evidence="7">
    <location>
        <position position="205"/>
    </location>
</feature>
<dbReference type="PROSITE" id="PS50929">
    <property type="entry name" value="ABC_TM1F"/>
    <property type="match status" value="1"/>
</dbReference>
<feature type="domain" description="ABC transmembrane type-1" evidence="6">
    <location>
        <begin position="1"/>
        <end position="193"/>
    </location>
</feature>
<dbReference type="InterPro" id="IPR039421">
    <property type="entry name" value="Type_1_exporter"/>
</dbReference>
<dbReference type="EMBL" id="BTRK01000004">
    <property type="protein sequence ID" value="GMR48950.1"/>
    <property type="molecule type" value="Genomic_DNA"/>
</dbReference>
<feature type="non-terminal residue" evidence="7">
    <location>
        <position position="1"/>
    </location>
</feature>
<proteinExistence type="predicted"/>
<dbReference type="SUPFAM" id="SSF90123">
    <property type="entry name" value="ABC transporter transmembrane region"/>
    <property type="match status" value="1"/>
</dbReference>
<comment type="subcellular location">
    <subcellularLocation>
        <location evidence="1">Membrane</location>
        <topology evidence="1">Multi-pass membrane protein</topology>
    </subcellularLocation>
</comment>
<dbReference type="Proteomes" id="UP001328107">
    <property type="component" value="Unassembled WGS sequence"/>
</dbReference>
<dbReference type="GO" id="GO:0005524">
    <property type="term" value="F:ATP binding"/>
    <property type="evidence" value="ECO:0007669"/>
    <property type="project" value="InterPro"/>
</dbReference>
<gene>
    <name evidence="7" type="ORF">PMAYCL1PPCAC_19145</name>
</gene>
<feature type="transmembrane region" description="Helical" evidence="5">
    <location>
        <begin position="167"/>
        <end position="186"/>
    </location>
</feature>
<keyword evidence="8" id="KW-1185">Reference proteome</keyword>
<dbReference type="InterPro" id="IPR011527">
    <property type="entry name" value="ABC1_TM_dom"/>
</dbReference>
<protein>
    <recommendedName>
        <fullName evidence="6">ABC transmembrane type-1 domain-containing protein</fullName>
    </recommendedName>
</protein>
<dbReference type="Gene3D" id="1.20.1560.10">
    <property type="entry name" value="ABC transporter type 1, transmembrane domain"/>
    <property type="match status" value="1"/>
</dbReference>
<organism evidence="7 8">
    <name type="scientific">Pristionchus mayeri</name>
    <dbReference type="NCBI Taxonomy" id="1317129"/>
    <lineage>
        <taxon>Eukaryota</taxon>
        <taxon>Metazoa</taxon>
        <taxon>Ecdysozoa</taxon>
        <taxon>Nematoda</taxon>
        <taxon>Chromadorea</taxon>
        <taxon>Rhabditida</taxon>
        <taxon>Rhabditina</taxon>
        <taxon>Diplogasteromorpha</taxon>
        <taxon>Diplogasteroidea</taxon>
        <taxon>Neodiplogasteridae</taxon>
        <taxon>Pristionchus</taxon>
    </lineage>
</organism>
<dbReference type="PANTHER" id="PTHR24221:SF617">
    <property type="entry name" value="P-GLYCOPROTEIN RELATED"/>
    <property type="match status" value="1"/>
</dbReference>
<dbReference type="Pfam" id="PF00664">
    <property type="entry name" value="ABC_membrane"/>
    <property type="match status" value="1"/>
</dbReference>
<feature type="transmembrane region" description="Helical" evidence="5">
    <location>
        <begin position="61"/>
        <end position="93"/>
    </location>
</feature>
<dbReference type="GO" id="GO:0140359">
    <property type="term" value="F:ABC-type transporter activity"/>
    <property type="evidence" value="ECO:0007669"/>
    <property type="project" value="InterPro"/>
</dbReference>
<reference evidence="8" key="1">
    <citation type="submission" date="2022-10" db="EMBL/GenBank/DDBJ databases">
        <title>Genome assembly of Pristionchus species.</title>
        <authorList>
            <person name="Yoshida K."/>
            <person name="Sommer R.J."/>
        </authorList>
    </citation>
    <scope>NUCLEOTIDE SEQUENCE [LARGE SCALE GENOMIC DNA]</scope>
    <source>
        <strain evidence="8">RS5460</strain>
    </source>
</reference>
<evidence type="ECO:0000256" key="2">
    <source>
        <dbReference type="ARBA" id="ARBA00022692"/>
    </source>
</evidence>
<evidence type="ECO:0000313" key="8">
    <source>
        <dbReference type="Proteomes" id="UP001328107"/>
    </source>
</evidence>
<dbReference type="AlphaFoldDB" id="A0AAN5CQX6"/>
<keyword evidence="4 5" id="KW-0472">Membrane</keyword>
<keyword evidence="3 5" id="KW-1133">Transmembrane helix</keyword>
<accession>A0AAN5CQX6</accession>
<dbReference type="PANTHER" id="PTHR24221">
    <property type="entry name" value="ATP-BINDING CASSETTE SUB-FAMILY B"/>
    <property type="match status" value="1"/>
</dbReference>
<dbReference type="GO" id="GO:0016020">
    <property type="term" value="C:membrane"/>
    <property type="evidence" value="ECO:0007669"/>
    <property type="project" value="UniProtKB-SubCell"/>
</dbReference>
<comment type="caution">
    <text evidence="7">The sequence shown here is derived from an EMBL/GenBank/DDBJ whole genome shotgun (WGS) entry which is preliminary data.</text>
</comment>